<dbReference type="InterPro" id="IPR006913">
    <property type="entry name" value="CENP-V/GFA"/>
</dbReference>
<proteinExistence type="inferred from homology"/>
<dbReference type="InterPro" id="IPR011057">
    <property type="entry name" value="Mss4-like_sf"/>
</dbReference>
<protein>
    <recommendedName>
        <fullName evidence="5">CENP-V/GFA domain-containing protein</fullName>
    </recommendedName>
</protein>
<dbReference type="EMBL" id="UINC01069975">
    <property type="protein sequence ID" value="SVC03766.1"/>
    <property type="molecule type" value="Genomic_DNA"/>
</dbReference>
<dbReference type="PROSITE" id="PS51891">
    <property type="entry name" value="CENP_V_GFA"/>
    <property type="match status" value="1"/>
</dbReference>
<dbReference type="Pfam" id="PF04828">
    <property type="entry name" value="GFA"/>
    <property type="match status" value="1"/>
</dbReference>
<evidence type="ECO:0000256" key="3">
    <source>
        <dbReference type="ARBA" id="ARBA00022833"/>
    </source>
</evidence>
<evidence type="ECO:0000256" key="1">
    <source>
        <dbReference type="ARBA" id="ARBA00005495"/>
    </source>
</evidence>
<keyword evidence="3" id="KW-0862">Zinc</keyword>
<keyword evidence="2" id="KW-0479">Metal-binding</keyword>
<evidence type="ECO:0000256" key="4">
    <source>
        <dbReference type="ARBA" id="ARBA00023239"/>
    </source>
</evidence>
<sequence length="138" mass="15144">MPVPFSGGCACGTVRYTCTEEPVYMGNCHCKDCQQATGTAYFAAVAVKATQFSISSGAPSWFERQADRGHVMRRGFCSSCGSPLFLINGSNTRVMVLYAGSLDDPSWYKPSRDIFVASAQPWDLMHPDLPRDDGMPDW</sequence>
<dbReference type="Gene3D" id="3.90.1590.10">
    <property type="entry name" value="glutathione-dependent formaldehyde- activating enzyme (gfa)"/>
    <property type="match status" value="1"/>
</dbReference>
<gene>
    <name evidence="6" type="ORF">METZ01_LOCUS256620</name>
</gene>
<comment type="similarity">
    <text evidence="1">Belongs to the Gfa family.</text>
</comment>
<dbReference type="PANTHER" id="PTHR33337:SF40">
    <property type="entry name" value="CENP-V_GFA DOMAIN-CONTAINING PROTEIN-RELATED"/>
    <property type="match status" value="1"/>
</dbReference>
<evidence type="ECO:0000256" key="2">
    <source>
        <dbReference type="ARBA" id="ARBA00022723"/>
    </source>
</evidence>
<evidence type="ECO:0000313" key="6">
    <source>
        <dbReference type="EMBL" id="SVC03766.1"/>
    </source>
</evidence>
<dbReference type="SUPFAM" id="SSF51316">
    <property type="entry name" value="Mss4-like"/>
    <property type="match status" value="1"/>
</dbReference>
<dbReference type="AlphaFoldDB" id="A0A382IVW2"/>
<organism evidence="6">
    <name type="scientific">marine metagenome</name>
    <dbReference type="NCBI Taxonomy" id="408172"/>
    <lineage>
        <taxon>unclassified sequences</taxon>
        <taxon>metagenomes</taxon>
        <taxon>ecological metagenomes</taxon>
    </lineage>
</organism>
<reference evidence="6" key="1">
    <citation type="submission" date="2018-05" db="EMBL/GenBank/DDBJ databases">
        <authorList>
            <person name="Lanie J.A."/>
            <person name="Ng W.-L."/>
            <person name="Kazmierczak K.M."/>
            <person name="Andrzejewski T.M."/>
            <person name="Davidsen T.M."/>
            <person name="Wayne K.J."/>
            <person name="Tettelin H."/>
            <person name="Glass J.I."/>
            <person name="Rusch D."/>
            <person name="Podicherti R."/>
            <person name="Tsui H.-C.T."/>
            <person name="Winkler M.E."/>
        </authorList>
    </citation>
    <scope>NUCLEOTIDE SEQUENCE</scope>
</reference>
<evidence type="ECO:0000259" key="5">
    <source>
        <dbReference type="PROSITE" id="PS51891"/>
    </source>
</evidence>
<dbReference type="GO" id="GO:0046872">
    <property type="term" value="F:metal ion binding"/>
    <property type="evidence" value="ECO:0007669"/>
    <property type="project" value="UniProtKB-KW"/>
</dbReference>
<dbReference type="PANTHER" id="PTHR33337">
    <property type="entry name" value="GFA DOMAIN-CONTAINING PROTEIN"/>
    <property type="match status" value="1"/>
</dbReference>
<name>A0A382IVW2_9ZZZZ</name>
<accession>A0A382IVW2</accession>
<keyword evidence="4" id="KW-0456">Lyase</keyword>
<feature type="domain" description="CENP-V/GFA" evidence="5">
    <location>
        <begin position="5"/>
        <end position="123"/>
    </location>
</feature>
<dbReference type="GO" id="GO:0016846">
    <property type="term" value="F:carbon-sulfur lyase activity"/>
    <property type="evidence" value="ECO:0007669"/>
    <property type="project" value="InterPro"/>
</dbReference>